<dbReference type="Gene3D" id="3.90.182.10">
    <property type="entry name" value="Toxin - Anthrax Protective Antigen,domain 1"/>
    <property type="match status" value="1"/>
</dbReference>
<dbReference type="Gene3D" id="1.20.1270.70">
    <property type="entry name" value="Designed single chain three-helix bundle"/>
    <property type="match status" value="1"/>
</dbReference>
<dbReference type="GO" id="GO:0005975">
    <property type="term" value="P:carbohydrate metabolic process"/>
    <property type="evidence" value="ECO:0007669"/>
    <property type="project" value="InterPro"/>
</dbReference>
<organism evidence="4 5">
    <name type="scientific">Ligaoa zhengdingensis</name>
    <dbReference type="NCBI Taxonomy" id="2763658"/>
    <lineage>
        <taxon>Bacteria</taxon>
        <taxon>Bacillati</taxon>
        <taxon>Bacillota</taxon>
        <taxon>Clostridia</taxon>
        <taxon>Eubacteriales</taxon>
        <taxon>Oscillospiraceae</taxon>
        <taxon>Ligaoa</taxon>
    </lineage>
</organism>
<dbReference type="InterPro" id="IPR037524">
    <property type="entry name" value="PA14/GLEYA"/>
</dbReference>
<dbReference type="GO" id="GO:0004553">
    <property type="term" value="F:hydrolase activity, hydrolyzing O-glycosyl compounds"/>
    <property type="evidence" value="ECO:0007669"/>
    <property type="project" value="InterPro"/>
</dbReference>
<dbReference type="SUPFAM" id="SSF49899">
    <property type="entry name" value="Concanavalin A-like lectins/glucanases"/>
    <property type="match status" value="1"/>
</dbReference>
<dbReference type="InterPro" id="IPR006104">
    <property type="entry name" value="Glyco_hydro_2_N"/>
</dbReference>
<dbReference type="Gene3D" id="2.60.40.10">
    <property type="entry name" value="Immunoglobulins"/>
    <property type="match status" value="1"/>
</dbReference>
<dbReference type="PANTHER" id="PTHR42732:SF2">
    <property type="entry name" value="BETA-MANNOSIDASE"/>
    <property type="match status" value="1"/>
</dbReference>
<dbReference type="InterPro" id="IPR010496">
    <property type="entry name" value="AL/BT2_dom"/>
</dbReference>
<evidence type="ECO:0000256" key="2">
    <source>
        <dbReference type="SAM" id="SignalP"/>
    </source>
</evidence>
<gene>
    <name evidence="4" type="ORF">H8711_12885</name>
</gene>
<dbReference type="SUPFAM" id="SSF56988">
    <property type="entry name" value="Anthrax protective antigen"/>
    <property type="match status" value="1"/>
</dbReference>
<keyword evidence="5" id="KW-1185">Reference proteome</keyword>
<feature type="chain" id="PRO_5037357172" evidence="2">
    <location>
        <begin position="28"/>
        <end position="2380"/>
    </location>
</feature>
<feature type="non-terminal residue" evidence="4">
    <location>
        <position position="2380"/>
    </location>
</feature>
<feature type="domain" description="PA14" evidence="3">
    <location>
        <begin position="281"/>
        <end position="427"/>
    </location>
</feature>
<dbReference type="InterPro" id="IPR011658">
    <property type="entry name" value="PA14_dom"/>
</dbReference>
<comment type="similarity">
    <text evidence="1">Belongs to the glycosyl hydrolase 2 family.</text>
</comment>
<dbReference type="SUPFAM" id="SSF49785">
    <property type="entry name" value="Galactose-binding domain-like"/>
    <property type="match status" value="1"/>
</dbReference>
<evidence type="ECO:0000313" key="5">
    <source>
        <dbReference type="Proteomes" id="UP000653127"/>
    </source>
</evidence>
<comment type="caution">
    <text evidence="4">The sequence shown here is derived from an EMBL/GenBank/DDBJ whole genome shotgun (WGS) entry which is preliminary data.</text>
</comment>
<dbReference type="Gene3D" id="2.60.120.260">
    <property type="entry name" value="Galactose-binding domain-like"/>
    <property type="match status" value="1"/>
</dbReference>
<dbReference type="Gene3D" id="2.60.120.200">
    <property type="match status" value="1"/>
</dbReference>
<dbReference type="Pfam" id="PF00703">
    <property type="entry name" value="Glyco_hydro_2"/>
    <property type="match status" value="1"/>
</dbReference>
<evidence type="ECO:0000256" key="1">
    <source>
        <dbReference type="ARBA" id="ARBA00007401"/>
    </source>
</evidence>
<keyword evidence="2" id="KW-0732">Signal</keyword>
<dbReference type="Proteomes" id="UP000653127">
    <property type="component" value="Unassembled WGS sequence"/>
</dbReference>
<dbReference type="InterPro" id="IPR017853">
    <property type="entry name" value="GH"/>
</dbReference>
<dbReference type="Pfam" id="PF13385">
    <property type="entry name" value="Laminin_G_3"/>
    <property type="match status" value="1"/>
</dbReference>
<proteinExistence type="inferred from homology"/>
<evidence type="ECO:0000259" key="3">
    <source>
        <dbReference type="PROSITE" id="PS51820"/>
    </source>
</evidence>
<dbReference type="Gene3D" id="3.20.20.80">
    <property type="entry name" value="Glycosidases"/>
    <property type="match status" value="1"/>
</dbReference>
<dbReference type="InterPro" id="IPR013320">
    <property type="entry name" value="ConA-like_dom_sf"/>
</dbReference>
<dbReference type="Pfam" id="PF02837">
    <property type="entry name" value="Glyco_hydro_2_N"/>
    <property type="match status" value="1"/>
</dbReference>
<dbReference type="Gene3D" id="2.60.120.560">
    <property type="entry name" value="Exo-inulinase, domain 1"/>
    <property type="match status" value="3"/>
</dbReference>
<dbReference type="SMART" id="SM00758">
    <property type="entry name" value="PA14"/>
    <property type="match status" value="1"/>
</dbReference>
<dbReference type="InterPro" id="IPR051913">
    <property type="entry name" value="GH2_Domain-Containing"/>
</dbReference>
<dbReference type="InterPro" id="IPR006103">
    <property type="entry name" value="Glyco_hydro_2_cat"/>
</dbReference>
<dbReference type="Pfam" id="PF06439">
    <property type="entry name" value="3keto-disac_hyd"/>
    <property type="match status" value="2"/>
</dbReference>
<dbReference type="SUPFAM" id="SSF51445">
    <property type="entry name" value="(Trans)glycosidases"/>
    <property type="match status" value="1"/>
</dbReference>
<dbReference type="InterPro" id="IPR008979">
    <property type="entry name" value="Galactose-bd-like_sf"/>
</dbReference>
<sequence length="2380" mass="259471">MRKKILAWLLSVAMLAGNLTGLTVAHAVEGETDPSPVLYYTFDNVKGTVVKDASGNGNDGYLLNGAGLYNDAEAGPVMILDNPISKTGSNTQAISLPTRVFKSMEDLTLVIDVKAKSFDKMWCTLLGAGTNTSNYMVMAADGTNGRCFTNATKLNGGVEQRISAGAGVKAKLNEWTRLAFTHTADGQAKLFINDEQVASGTLSTTIPTLAQLAGAEIRVGGGLMWPDPGVDGRFDNLRIYDQALTEDQLKAIPALEKGEYEEGPLEPDPAEEVPFPEFPELGDHGLRGDFYLMNKGDLSFGEYKGTYFDENIAFSDAEGIIQQRTGASDYVAARWTGRFVAPEDGNYTFSIYSDNGVRLWVDGELLIDWWVNQWDVEQFGVKQLALKAGEPHDIQLEWFEYSGGSHVTLYWKNDNSIFSKQAIPAAAFYRPVDFEGALVAEMDTSGAQLDRGEENFGGTIALTGSNLGAATALELISYSGTTMAKPVYLDFEAVSDTELRFELPTDTRAGVYKVKVTANGIITASDGYFAVVAAPGESDRPEHPRPDWYRSKWESLNGWWNFTLDEEGVGKTEEWFKGDKDVYDLKINVPFPWESPMSGVGANMYRGEAWYERELTLDESWEGQEVFIRFGAVDWKSTLYIDGVKVGDHEGGYTPFEYDITQYVTPGKTHRLTLWVEDRAIYNHDEYPALVGKQGLEAPCGYTHTSGIWQDVILEGRTKTYLDFAHANPDIANSSVQFDIGVISDTAKDLTVKFGFVGKKWDEEQGVDILNGSSFSGEQAVKVDAGVTKISLDPTAIADQKLWDFDDANLYYGTFELYDGETLLDSVDTYFGQREVTADFYHEGNEYKYLMINGEPTFLSGLLDQGFWPEGVYTAPSEEALKYDIKKMKDLGFNMIRKHLKIEDPLQYYWCDKLGFFVWQDMPHATYMNAKTTGGETPGRVVYEYALESMIKRDYNHPSVIAVMLFNETWGISKPGLKASDGMTTEQWQIYLYGKTKELNPNLLVEDMSPCNNDHIQPTDLNTYHFYTGGYQNSKNTVNGRNNATYIGSSNNFRSGYVQDGAPWLNSEYGGVGAGAGDLDVSWCFKHQTDIQRQYQKLNGYVYTEPYDIEWERNGILSYDRRDKIFAYGEIAYGGDMTMADLNQPDYIGVDVNPALKKNQGETYSAPIVVMNWSGMQTDSAVVKWRFDATDVYGNYITTGISGESPVDYKPYTREEVKVTFDLPNEKCVGTLTVWLEVDGVSIAKNFVNVIVTNGKASPSVDYIGENNAVMRGTVDGASFVSGTGSVDYRYPAAASFDLDTLDSLRIIAEVSSYKEATTNYGINNSDGSQTTEGSERPSDLTILVNGVEIDTVYLPDNPRDIRGTLTLLYARNGGSSADNFGYLVNVRVPDDKLNAVKEAIAANGGEIVVSYAVKDDAVHKNGVRMYTDTTGRYAVDPMIILNPTDVAADAAVTPESGNYTAEATLEDGGSISVRGGLYRVALSGGVLSLNGEQAVVGEGEHLVAVKLFDDHIQVYADNDPVPVIDIYDYSEYTDNAVAVAGGSGLVVAPETYIAGEDASVAQADVQYVDHFNRDGSGGKNTTFETRYTLLNGGTSGTSGSDSEGVWDVESGDELAVELDWGNKAVINGTVSSDVIAEGDFTITALRNNMSIPNMGFIVRGSNYTPTCDGANGYYAGIGIQDGNGFIQVGRMDAGVWNELANVKLGAMSYGETHRLKVVAVGPRIRVYLDDETEPRVDVYDSTYTEGSVAIRGFNVKGVIDNIVVSTAPRYEADFENENTSEWTKTTGWSIENGELTASTAAVALVGNLGWTDYEYVADVTPAADNAVVGLALRGDLKQNHMNGYYVALDAEADRIQVIKVTAGVPEVLDEADLVVDSGATYELKVRAVNNGIRVYVDGDEDPVLKVIDNSYFNGKAGVAVIKGAGSFDNVVVKDKFIFEDEFADGALDGWNIVSGTMSVADNTLKIERKSNGDKLWDGYATWSDYTIKARVKLDVNPNSKSNAGYVFRASDLTTGTDNLRGFVMGLNSSESSTNPLEKSGIEFGDIHYGWRAIANTQGDVFTFDPSQWYDFEVSAIGNAISVTVDGTKYYTKLDDAYTYGMFGIRVFNSGLQVQNLMIIPGDEVVTEGNKVTVVANENAKIAADMKKAAAGDVVTVDVSNVAADVTVTGLKVTGADESAIEVTQVTEGLPLGVTYRYTFVMPDQAVKVELVIDGGEADAYAVNVAEVTGATVTADKAEAAEGETVTVTIADIEEGKEFESIEVATAEGTVEVTEVTAGAEYTFVMPAEAVTVTVTLKDTGDVPSDVDKSYLEALIAATDGKYEEERFTAESWAAFDEALAAAKDVIESDAATQEDVLSAYLDLVMARDGLEYAPDKSAL</sequence>
<dbReference type="PANTHER" id="PTHR42732">
    <property type="entry name" value="BETA-GALACTOSIDASE"/>
    <property type="match status" value="1"/>
</dbReference>
<accession>A0A926E2B6</accession>
<dbReference type="EMBL" id="JACRST010000043">
    <property type="protein sequence ID" value="MBC8547809.1"/>
    <property type="molecule type" value="Genomic_DNA"/>
</dbReference>
<dbReference type="PROSITE" id="PS51820">
    <property type="entry name" value="PA14"/>
    <property type="match status" value="1"/>
</dbReference>
<name>A0A926E2B6_9FIRM</name>
<dbReference type="Pfam" id="PF07691">
    <property type="entry name" value="PA14"/>
    <property type="match status" value="1"/>
</dbReference>
<dbReference type="InterPro" id="IPR013783">
    <property type="entry name" value="Ig-like_fold"/>
</dbReference>
<dbReference type="RefSeq" id="WP_249283804.1">
    <property type="nucleotide sequence ID" value="NZ_JACRST010000043.1"/>
</dbReference>
<reference evidence="4" key="1">
    <citation type="submission" date="2020-08" db="EMBL/GenBank/DDBJ databases">
        <title>Genome public.</title>
        <authorList>
            <person name="Liu C."/>
            <person name="Sun Q."/>
        </authorList>
    </citation>
    <scope>NUCLEOTIDE SEQUENCE</scope>
    <source>
        <strain evidence="4">NSJ-31</strain>
    </source>
</reference>
<feature type="signal peptide" evidence="2">
    <location>
        <begin position="1"/>
        <end position="27"/>
    </location>
</feature>
<dbReference type="Pfam" id="PF02836">
    <property type="entry name" value="Glyco_hydro_2_C"/>
    <property type="match status" value="1"/>
</dbReference>
<protein>
    <submittedName>
        <fullName evidence="4">DUF1080 domain-containing protein</fullName>
    </submittedName>
</protein>
<evidence type="ECO:0000313" key="4">
    <source>
        <dbReference type="EMBL" id="MBC8547809.1"/>
    </source>
</evidence>
<dbReference type="InterPro" id="IPR006102">
    <property type="entry name" value="Ig-like_GH2"/>
</dbReference>